<name>A0A5C8NKG3_9ACTN</name>
<dbReference type="OrthoDB" id="9794039at2"/>
<comment type="caution">
    <text evidence="1">The sequence shown here is derived from an EMBL/GenBank/DDBJ whole genome shotgun (WGS) entry which is preliminary data.</text>
</comment>
<organism evidence="1 2">
    <name type="scientific">Aeromicrobium terrae</name>
    <dbReference type="NCBI Taxonomy" id="2498846"/>
    <lineage>
        <taxon>Bacteria</taxon>
        <taxon>Bacillati</taxon>
        <taxon>Actinomycetota</taxon>
        <taxon>Actinomycetes</taxon>
        <taxon>Propionibacteriales</taxon>
        <taxon>Nocardioidaceae</taxon>
        <taxon>Aeromicrobium</taxon>
    </lineage>
</organism>
<evidence type="ECO:0000313" key="2">
    <source>
        <dbReference type="Proteomes" id="UP000321571"/>
    </source>
</evidence>
<dbReference type="EMBL" id="VDUX01000003">
    <property type="protein sequence ID" value="TXL61527.1"/>
    <property type="molecule type" value="Genomic_DNA"/>
</dbReference>
<dbReference type="AlphaFoldDB" id="A0A5C8NKG3"/>
<dbReference type="PANTHER" id="PTHR43393:SF3">
    <property type="entry name" value="LYSINE DECARBOXYLASE-LIKE PROTEIN"/>
    <property type="match status" value="1"/>
</dbReference>
<sequence>MARQISVIGSGAEWEAAAEEVGRLLAEAGCTVVTGGLGEVMAAAHRGAKSVGGTTIAIVPGERREDANPWADHVVVTGIGHGRNLAVAASGDAVIAVGGEWGTLAEVALAKTLGRTVVVLDGGLTVDGVRTAATPQEAVDVALGLRS</sequence>
<evidence type="ECO:0000313" key="1">
    <source>
        <dbReference type="EMBL" id="TXL61527.1"/>
    </source>
</evidence>
<dbReference type="InterPro" id="IPR041164">
    <property type="entry name" value="LDcluster4"/>
</dbReference>
<protein>
    <submittedName>
        <fullName evidence="1">TIGR00725 family protein</fullName>
    </submittedName>
</protein>
<dbReference type="PANTHER" id="PTHR43393">
    <property type="entry name" value="CYTOKININ RIBOSIDE 5'-MONOPHOSPHATE PHOSPHORIBOHYDROLASE"/>
    <property type="match status" value="1"/>
</dbReference>
<dbReference type="InterPro" id="IPR052341">
    <property type="entry name" value="LOG_family_nucleotidases"/>
</dbReference>
<keyword evidence="2" id="KW-1185">Reference proteome</keyword>
<dbReference type="Proteomes" id="UP000321571">
    <property type="component" value="Unassembled WGS sequence"/>
</dbReference>
<dbReference type="SUPFAM" id="SSF102405">
    <property type="entry name" value="MCP/YpsA-like"/>
    <property type="match status" value="1"/>
</dbReference>
<reference evidence="1 2" key="1">
    <citation type="submission" date="2019-06" db="EMBL/GenBank/DDBJ databases">
        <title>Aeromicrobium sp. nov., isolated from a maize field.</title>
        <authorList>
            <person name="Lin S.-Y."/>
            <person name="Tsai C.-F."/>
            <person name="Young C.-C."/>
        </authorList>
    </citation>
    <scope>NUCLEOTIDE SEQUENCE [LARGE SCALE GENOMIC DNA]</scope>
    <source>
        <strain evidence="1 2">CC-CFT486</strain>
    </source>
</reference>
<proteinExistence type="predicted"/>
<dbReference type="GO" id="GO:0005829">
    <property type="term" value="C:cytosol"/>
    <property type="evidence" value="ECO:0007669"/>
    <property type="project" value="TreeGrafter"/>
</dbReference>
<dbReference type="Gene3D" id="3.40.50.450">
    <property type="match status" value="1"/>
</dbReference>
<accession>A0A5C8NKG3</accession>
<dbReference type="RefSeq" id="WP_147685880.1">
    <property type="nucleotide sequence ID" value="NZ_VDUX01000003.1"/>
</dbReference>
<gene>
    <name evidence="1" type="ORF">FHP06_08900</name>
</gene>
<dbReference type="Pfam" id="PF18306">
    <property type="entry name" value="LDcluster4"/>
    <property type="match status" value="1"/>
</dbReference>